<gene>
    <name evidence="3" type="ORF">PEVE_00035445</name>
</gene>
<feature type="domain" description="DUF7779" evidence="2">
    <location>
        <begin position="547"/>
        <end position="629"/>
    </location>
</feature>
<sequence>MASSTETDIPHRRWLVVGTVLHRVLMPYLRMKIQQEMTPFYQNLVANFGIDKQTYPPHLRTISKMKLNYESINNNAGGSRDPHYYDYSVQDEVSLAKLFIKSHMAHFNAFDSSFDASAALAVLCCATPFTSSKLCALRVRSEVRNEWAHCDYASWTDVKYDTCFDLMKTLVEQLGFTAAEEEKLLGNLQLWRIHGLEFCVGKPLDDSFLHAIRDEVQALSGSLEKRNSDIKQQVRDMLKCEFDKIQAMFCEVIRGGHEKALSNQELRPEVFDAPDRNKWFTGRQIEIESLKRCLALKNSDHDFRMVAICGLGGCGKTTLAAQFAWEHKREYEGGVFWVSMEDEKKFDSCVNDLAIRLGLMADSSDYTLSKILSFISCQKKRWLMVLDNVDQPQLSDYMLKVLSGRWKRESNGHMMITTRRERKEICQWMDLEPHSCVEVFSFSIQEAKKFLLTRAGNDNAAGQENTLNELVVELGCLPLALEQAGAHIQSLQCSLSKYLEQYKLERLQLLSEHQANPSWEYESQNRLSVHTTWLLNFEYVKNSKYGEIATRFVHAAAFFDPDEIHEGLINAELLSRVVPDGKKRKLPLTNIQIVEVLTKFSLFQRKSVGCIRLHRVVQEVIRASMKPEEIAKVLCTSFQLLKNAALADSESVTDTSVFSIIRHWLSLKRHTEYHLLHFGHTLDVLLAEELNILIKEGAHEILLAVTHTLENSKQSFENYRRLSALVDGDYDKYLGERDL</sequence>
<evidence type="ECO:0000313" key="3">
    <source>
        <dbReference type="EMBL" id="CAH3017137.1"/>
    </source>
</evidence>
<evidence type="ECO:0000259" key="1">
    <source>
        <dbReference type="Pfam" id="PF00931"/>
    </source>
</evidence>
<dbReference type="InterPro" id="IPR002182">
    <property type="entry name" value="NB-ARC"/>
</dbReference>
<name>A0ABN8LJ26_9CNID</name>
<dbReference type="EMBL" id="CALNXI010000055">
    <property type="protein sequence ID" value="CAH3017137.1"/>
    <property type="molecule type" value="Genomic_DNA"/>
</dbReference>
<dbReference type="Pfam" id="PF00931">
    <property type="entry name" value="NB-ARC"/>
    <property type="match status" value="1"/>
</dbReference>
<dbReference type="Gene3D" id="3.40.50.300">
    <property type="entry name" value="P-loop containing nucleotide triphosphate hydrolases"/>
    <property type="match status" value="1"/>
</dbReference>
<dbReference type="SUPFAM" id="SSF52540">
    <property type="entry name" value="P-loop containing nucleoside triphosphate hydrolases"/>
    <property type="match status" value="1"/>
</dbReference>
<dbReference type="PRINTS" id="PR00364">
    <property type="entry name" value="DISEASERSIST"/>
</dbReference>
<dbReference type="Proteomes" id="UP001159427">
    <property type="component" value="Unassembled WGS sequence"/>
</dbReference>
<protein>
    <recommendedName>
        <fullName evidence="5">NB-ARC domain-containing protein</fullName>
    </recommendedName>
</protein>
<evidence type="ECO:0000259" key="2">
    <source>
        <dbReference type="Pfam" id="PF25000"/>
    </source>
</evidence>
<feature type="non-terminal residue" evidence="3">
    <location>
        <position position="739"/>
    </location>
</feature>
<dbReference type="PANTHER" id="PTHR47691:SF3">
    <property type="entry name" value="HTH-TYPE TRANSCRIPTIONAL REGULATOR RV0890C-RELATED"/>
    <property type="match status" value="1"/>
</dbReference>
<dbReference type="PANTHER" id="PTHR47691">
    <property type="entry name" value="REGULATOR-RELATED"/>
    <property type="match status" value="1"/>
</dbReference>
<dbReference type="Pfam" id="PF25000">
    <property type="entry name" value="DUF7779"/>
    <property type="match status" value="1"/>
</dbReference>
<keyword evidence="4" id="KW-1185">Reference proteome</keyword>
<accession>A0ABN8LJ26</accession>
<evidence type="ECO:0000313" key="4">
    <source>
        <dbReference type="Proteomes" id="UP001159427"/>
    </source>
</evidence>
<feature type="domain" description="NB-ARC" evidence="1">
    <location>
        <begin position="290"/>
        <end position="456"/>
    </location>
</feature>
<reference evidence="3 4" key="1">
    <citation type="submission" date="2022-05" db="EMBL/GenBank/DDBJ databases">
        <authorList>
            <consortium name="Genoscope - CEA"/>
            <person name="William W."/>
        </authorList>
    </citation>
    <scope>NUCLEOTIDE SEQUENCE [LARGE SCALE GENOMIC DNA]</scope>
</reference>
<organism evidence="3 4">
    <name type="scientific">Porites evermanni</name>
    <dbReference type="NCBI Taxonomy" id="104178"/>
    <lineage>
        <taxon>Eukaryota</taxon>
        <taxon>Metazoa</taxon>
        <taxon>Cnidaria</taxon>
        <taxon>Anthozoa</taxon>
        <taxon>Hexacorallia</taxon>
        <taxon>Scleractinia</taxon>
        <taxon>Fungiina</taxon>
        <taxon>Poritidae</taxon>
        <taxon>Porites</taxon>
    </lineage>
</organism>
<comment type="caution">
    <text evidence="3">The sequence shown here is derived from an EMBL/GenBank/DDBJ whole genome shotgun (WGS) entry which is preliminary data.</text>
</comment>
<dbReference type="InterPro" id="IPR027417">
    <property type="entry name" value="P-loop_NTPase"/>
</dbReference>
<evidence type="ECO:0008006" key="5">
    <source>
        <dbReference type="Google" id="ProtNLM"/>
    </source>
</evidence>
<dbReference type="InterPro" id="IPR056681">
    <property type="entry name" value="DUF7779"/>
</dbReference>
<proteinExistence type="predicted"/>